<reference evidence="3 4" key="1">
    <citation type="submission" date="2019-07" db="EMBL/GenBank/DDBJ databases">
        <title>Chromosome genome assembly for large yellow croaker.</title>
        <authorList>
            <person name="Xiao S."/>
        </authorList>
    </citation>
    <scope>NUCLEOTIDE SEQUENCE [LARGE SCALE GENOMIC DNA]</scope>
    <source>
        <strain evidence="3">JMULYC20181020</strain>
        <tissue evidence="3">Muscle</tissue>
    </source>
</reference>
<feature type="compositionally biased region" description="Polar residues" evidence="1">
    <location>
        <begin position="505"/>
        <end position="516"/>
    </location>
</feature>
<evidence type="ECO:0000313" key="4">
    <source>
        <dbReference type="Proteomes" id="UP000424527"/>
    </source>
</evidence>
<dbReference type="AlphaFoldDB" id="A0A6G0I7M3"/>
<dbReference type="Proteomes" id="UP000424527">
    <property type="component" value="Unassembled WGS sequence"/>
</dbReference>
<dbReference type="PANTHER" id="PTHR14880">
    <property type="entry name" value="PROLINE AND SERINE-RICH PROTEIN 1"/>
    <property type="match status" value="1"/>
</dbReference>
<dbReference type="InterPro" id="IPR042616">
    <property type="entry name" value="PROSER1"/>
</dbReference>
<name>A0A6G0I7M3_LARCR</name>
<feature type="compositionally biased region" description="Low complexity" evidence="1">
    <location>
        <begin position="386"/>
        <end position="395"/>
    </location>
</feature>
<feature type="region of interest" description="Disordered" evidence="1">
    <location>
        <begin position="229"/>
        <end position="265"/>
    </location>
</feature>
<proteinExistence type="predicted"/>
<feature type="region of interest" description="Disordered" evidence="1">
    <location>
        <begin position="277"/>
        <end position="425"/>
    </location>
</feature>
<keyword evidence="4" id="KW-1185">Reference proteome</keyword>
<feature type="compositionally biased region" description="Polar residues" evidence="1">
    <location>
        <begin position="300"/>
        <end position="332"/>
    </location>
</feature>
<evidence type="ECO:0000313" key="3">
    <source>
        <dbReference type="EMBL" id="KAE8287479.1"/>
    </source>
</evidence>
<evidence type="ECO:0000256" key="1">
    <source>
        <dbReference type="SAM" id="MobiDB-lite"/>
    </source>
</evidence>
<feature type="domain" description="DUF4476" evidence="2">
    <location>
        <begin position="31"/>
        <end position="121"/>
    </location>
</feature>
<feature type="compositionally biased region" description="Polar residues" evidence="1">
    <location>
        <begin position="683"/>
        <end position="695"/>
    </location>
</feature>
<gene>
    <name evidence="3" type="ORF">D5F01_LYC13523</name>
</gene>
<sequence>MDKKSFDIVLDEIRKCVLTDQRIKAIEQVHGYFSSEQVMEILKYFSWAEPQIKAVKALQHKMVAIPTTKVANILNCFTFSKDRLIVLELIALNISDAQNYRPVEDLFRIHLSEKKRARRILEQVCKVGCKAPIAMISSCGIIPGNPYPKGRPSLVSGTFPGIPAVKKEGEKKEDASNSIEGKGIASRITGPFKPFPSTYNPHRPVPYPIPPCRPHATIAPSYAKPSNLQNTTPGVNSGPLLIPHGSTPSTPAPPTGLSRPANSHDPYHTSFPRHGTPCGTPVPGSFSSSPFHAVSRPGTPATSRSGQDPLCQTNSMGNQQKIYSTDHQSGSTHPGLHPQAGNPSGSVIRSYTPSGPPPLTPGSSTPVMPSCSTPGLSPKPSPVHSAQVQAAMVAAGVLNRHGGGSNSGSNSPVPSAFKGTSRSGTPCVSSLVVQGSAQAALARSFALSHPSGSPQVSLSSPVALSGLQALSSSPAPSHYPGLSTFPALSSSLPQSSIPASMATMPPTSNISNHPPTSIYQGLAHSAAQSAASPFGLGLTSAPSIFPGLPPGPSPTGFPGLGVSGGHGAGSPVLSSFMGLPGATPSSVASVAPLQAVAAAAAAAAGVPSSSPVLPGFASAFSSSFQPGLSSGLQAPGSSGFPSLLSFPGVPGFSPSASPAGPLSGLHNPTMPSALLQAHPTSALESFTPQPNSFTNYAPAPGNPFPLQPGLHPQLGWQ</sequence>
<protein>
    <submittedName>
        <fullName evidence="3">Proline and serine-rich protein 1</fullName>
    </submittedName>
</protein>
<organism evidence="3 4">
    <name type="scientific">Larimichthys crocea</name>
    <name type="common">Large yellow croaker</name>
    <name type="synonym">Pseudosciaena crocea</name>
    <dbReference type="NCBI Taxonomy" id="215358"/>
    <lineage>
        <taxon>Eukaryota</taxon>
        <taxon>Metazoa</taxon>
        <taxon>Chordata</taxon>
        <taxon>Craniata</taxon>
        <taxon>Vertebrata</taxon>
        <taxon>Euteleostomi</taxon>
        <taxon>Actinopterygii</taxon>
        <taxon>Neopterygii</taxon>
        <taxon>Teleostei</taxon>
        <taxon>Neoteleostei</taxon>
        <taxon>Acanthomorphata</taxon>
        <taxon>Eupercaria</taxon>
        <taxon>Sciaenidae</taxon>
        <taxon>Larimichthys</taxon>
    </lineage>
</organism>
<dbReference type="PANTHER" id="PTHR14880:SF2">
    <property type="entry name" value="PROLINE AND SERINE-RICH PROTEIN 1"/>
    <property type="match status" value="1"/>
</dbReference>
<comment type="caution">
    <text evidence="3">The sequence shown here is derived from an EMBL/GenBank/DDBJ whole genome shotgun (WGS) entry which is preliminary data.</text>
</comment>
<feature type="region of interest" description="Disordered" evidence="1">
    <location>
        <begin position="683"/>
        <end position="717"/>
    </location>
</feature>
<feature type="region of interest" description="Disordered" evidence="1">
    <location>
        <begin position="495"/>
        <end position="516"/>
    </location>
</feature>
<evidence type="ECO:0000259" key="2">
    <source>
        <dbReference type="Pfam" id="PF14771"/>
    </source>
</evidence>
<accession>A0A6G0I7M3</accession>
<dbReference type="EMBL" id="REGW02000013">
    <property type="protein sequence ID" value="KAE8287479.1"/>
    <property type="molecule type" value="Genomic_DNA"/>
</dbReference>
<dbReference type="InterPro" id="IPR028011">
    <property type="entry name" value="DUF4476"/>
</dbReference>
<dbReference type="Pfam" id="PF14771">
    <property type="entry name" value="DUF4476"/>
    <property type="match status" value="1"/>
</dbReference>
<feature type="compositionally biased region" description="Polar residues" evidence="1">
    <location>
        <begin position="341"/>
        <end position="351"/>
    </location>
</feature>